<evidence type="ECO:0000259" key="2">
    <source>
        <dbReference type="Pfam" id="PF13786"/>
    </source>
</evidence>
<proteinExistence type="predicted"/>
<name>A0A511W2N5_9BACI</name>
<accession>A0A511W2N5</accession>
<sequence length="437" mass="50033">MDRNTEKRVEKWAESYQETTVSDELLKETIDEGFKQNLKRKKRTVRNWRSAIAAIIFAFTFIVGVNTSPVFAEQVGKIPGFEHIVELVKWDKGRQAALSHGHFEEIGRTVSHGEVDLTIDGVIRDQYGLVIYHTIETEQPYEQLRLTDVEINSADGEDLPIATLSFGMPSQQDVTTYTEDSEVFFSEPVEQTEFVLKGKVKAEGGLEKEFKVSFEADHQPDPVHYDVNESFKVGTDDYMISEVMVNPLRTEVVVQIPDDSEWALLRFEDLRLLNENGVAWARIQNGVTGSGNWHSNEDGTFSVFLQSNYFETYEELTLALDKMQAVPVDNTYLELDLESEEIVHDPLGAFEKVERYSKSGYRLYLEGDEFRFGPFGQVYDNKGNEISSSSHSYSRDDQMQVLTHSLDDNVTPEMNPIRVNMVFYPNWINEPTQIDLN</sequence>
<keyword evidence="1" id="KW-0812">Transmembrane</keyword>
<dbReference type="InterPro" id="IPR040680">
    <property type="entry name" value="DUF5643"/>
</dbReference>
<feature type="domain" description="DUF5643" evidence="3">
    <location>
        <begin position="225"/>
        <end position="337"/>
    </location>
</feature>
<keyword evidence="1" id="KW-0472">Membrane</keyword>
<dbReference type="OrthoDB" id="2725974at2"/>
<evidence type="ECO:0000313" key="4">
    <source>
        <dbReference type="EMBL" id="GEN45345.1"/>
    </source>
</evidence>
<keyword evidence="1" id="KW-1133">Transmembrane helix</keyword>
<evidence type="ECO:0000256" key="1">
    <source>
        <dbReference type="SAM" id="Phobius"/>
    </source>
</evidence>
<gene>
    <name evidence="4" type="ORF">AHA02nite_11210</name>
</gene>
<dbReference type="EMBL" id="BJYA01000004">
    <property type="protein sequence ID" value="GEN45345.1"/>
    <property type="molecule type" value="Genomic_DNA"/>
</dbReference>
<evidence type="ECO:0000259" key="3">
    <source>
        <dbReference type="Pfam" id="PF18705"/>
    </source>
</evidence>
<dbReference type="Pfam" id="PF18705">
    <property type="entry name" value="DUF5643"/>
    <property type="match status" value="1"/>
</dbReference>
<dbReference type="RefSeq" id="WP_146815213.1">
    <property type="nucleotide sequence ID" value="NZ_BJYA01000004.1"/>
</dbReference>
<feature type="transmembrane region" description="Helical" evidence="1">
    <location>
        <begin position="48"/>
        <end position="65"/>
    </location>
</feature>
<protein>
    <recommendedName>
        <fullName evidence="6">DUF4179 domain-containing protein</fullName>
    </recommendedName>
</protein>
<feature type="domain" description="DUF4179" evidence="2">
    <location>
        <begin position="41"/>
        <end position="136"/>
    </location>
</feature>
<dbReference type="AlphaFoldDB" id="A0A511W2N5"/>
<comment type="caution">
    <text evidence="4">The sequence shown here is derived from an EMBL/GenBank/DDBJ whole genome shotgun (WGS) entry which is preliminary data.</text>
</comment>
<evidence type="ECO:0008006" key="6">
    <source>
        <dbReference type="Google" id="ProtNLM"/>
    </source>
</evidence>
<organism evidence="4 5">
    <name type="scientific">Alkalibacillus haloalkaliphilus</name>
    <dbReference type="NCBI Taxonomy" id="94136"/>
    <lineage>
        <taxon>Bacteria</taxon>
        <taxon>Bacillati</taxon>
        <taxon>Bacillota</taxon>
        <taxon>Bacilli</taxon>
        <taxon>Bacillales</taxon>
        <taxon>Bacillaceae</taxon>
        <taxon>Alkalibacillus</taxon>
    </lineage>
</organism>
<dbReference type="Gene3D" id="2.60.40.1630">
    <property type="entry name" value="bacillus anthracis domain"/>
    <property type="match status" value="1"/>
</dbReference>
<reference evidence="4 5" key="1">
    <citation type="submission" date="2019-07" db="EMBL/GenBank/DDBJ databases">
        <title>Whole genome shotgun sequence of Alkalibacillus haloalkaliphilus NBRC 103110.</title>
        <authorList>
            <person name="Hosoyama A."/>
            <person name="Uohara A."/>
            <person name="Ohji S."/>
            <person name="Ichikawa N."/>
        </authorList>
    </citation>
    <scope>NUCLEOTIDE SEQUENCE [LARGE SCALE GENOMIC DNA]</scope>
    <source>
        <strain evidence="4 5">NBRC 103110</strain>
    </source>
</reference>
<dbReference type="Proteomes" id="UP000321440">
    <property type="component" value="Unassembled WGS sequence"/>
</dbReference>
<dbReference type="Pfam" id="PF13786">
    <property type="entry name" value="DUF4179"/>
    <property type="match status" value="1"/>
</dbReference>
<evidence type="ECO:0000313" key="5">
    <source>
        <dbReference type="Proteomes" id="UP000321440"/>
    </source>
</evidence>
<keyword evidence="5" id="KW-1185">Reference proteome</keyword>
<dbReference type="InterPro" id="IPR025436">
    <property type="entry name" value="DUF4179"/>
</dbReference>